<reference evidence="13" key="2">
    <citation type="submission" date="2025-09" db="UniProtKB">
        <authorList>
            <consortium name="Ensembl"/>
        </authorList>
    </citation>
    <scope>IDENTIFICATION</scope>
</reference>
<evidence type="ECO:0000256" key="5">
    <source>
        <dbReference type="ARBA" id="ARBA00023242"/>
    </source>
</evidence>
<evidence type="ECO:0000256" key="4">
    <source>
        <dbReference type="ARBA" id="ARBA00023125"/>
    </source>
</evidence>
<evidence type="ECO:0000256" key="9">
    <source>
        <dbReference type="ARBA" id="ARBA00083088"/>
    </source>
</evidence>
<dbReference type="Ensembl" id="ENSMCST00000011245.1">
    <property type="protein sequence ID" value="ENSMCSP00000010956.1"/>
    <property type="gene ID" value="ENSMCSG00000007740.1"/>
</dbReference>
<dbReference type="Gene3D" id="1.25.40.210">
    <property type="entry name" value="Telomere repeat-binding factor, dimerisation domain"/>
    <property type="match status" value="1"/>
</dbReference>
<keyword evidence="3" id="KW-0779">Telomere</keyword>
<evidence type="ECO:0000259" key="12">
    <source>
        <dbReference type="PROSITE" id="PS51294"/>
    </source>
</evidence>
<feature type="region of interest" description="Disordered" evidence="10">
    <location>
        <begin position="434"/>
        <end position="461"/>
    </location>
</feature>
<dbReference type="Gene3D" id="1.10.10.60">
    <property type="entry name" value="Homeodomain-like"/>
    <property type="match status" value="1"/>
</dbReference>
<dbReference type="GO" id="GO:0042803">
    <property type="term" value="F:protein homodimerization activity"/>
    <property type="evidence" value="ECO:0007669"/>
    <property type="project" value="InterPro"/>
</dbReference>
<dbReference type="PROSITE" id="PS50090">
    <property type="entry name" value="MYB_LIKE"/>
    <property type="match status" value="1"/>
</dbReference>
<dbReference type="CDD" id="cd11660">
    <property type="entry name" value="SANT_TRF"/>
    <property type="match status" value="1"/>
</dbReference>
<dbReference type="Proteomes" id="UP000694560">
    <property type="component" value="Unplaced"/>
</dbReference>
<dbReference type="GO" id="GO:0032208">
    <property type="term" value="P:negative regulation of telomere maintenance via recombination"/>
    <property type="evidence" value="ECO:0007669"/>
    <property type="project" value="TreeGrafter"/>
</dbReference>
<dbReference type="GO" id="GO:0003720">
    <property type="term" value="F:telomerase activity"/>
    <property type="evidence" value="ECO:0007669"/>
    <property type="project" value="TreeGrafter"/>
</dbReference>
<feature type="compositionally biased region" description="Basic and acidic residues" evidence="10">
    <location>
        <begin position="318"/>
        <end position="329"/>
    </location>
</feature>
<dbReference type="GO" id="GO:0032210">
    <property type="term" value="P:regulation of telomere maintenance via telomerase"/>
    <property type="evidence" value="ECO:0007669"/>
    <property type="project" value="TreeGrafter"/>
</dbReference>
<dbReference type="FunFam" id="1.25.40.210:FF:000002">
    <property type="entry name" value="Telomeric repeat-binding factor 2"/>
    <property type="match status" value="1"/>
</dbReference>
<dbReference type="GO" id="GO:0070198">
    <property type="term" value="P:protein localization to chromosome, telomeric region"/>
    <property type="evidence" value="ECO:0007669"/>
    <property type="project" value="TreeGrafter"/>
</dbReference>
<keyword evidence="4" id="KW-0238">DNA-binding</keyword>
<comment type="subcellular location">
    <subcellularLocation>
        <location evidence="1">Chromosome</location>
        <location evidence="1">Telomere</location>
    </subcellularLocation>
</comment>
<evidence type="ECO:0000259" key="11">
    <source>
        <dbReference type="PROSITE" id="PS50090"/>
    </source>
</evidence>
<dbReference type="AlphaFoldDB" id="A0A8C5TRR9"/>
<dbReference type="PANTHER" id="PTHR46833:SF1">
    <property type="entry name" value="TELOMERIC REPEAT-BINDING FACTOR 2"/>
    <property type="match status" value="1"/>
</dbReference>
<proteinExistence type="predicted"/>
<feature type="region of interest" description="Disordered" evidence="10">
    <location>
        <begin position="385"/>
        <end position="420"/>
    </location>
</feature>
<dbReference type="GO" id="GO:0005654">
    <property type="term" value="C:nucleoplasm"/>
    <property type="evidence" value="ECO:0007669"/>
    <property type="project" value="UniProtKB-ARBA"/>
</dbReference>
<dbReference type="PANTHER" id="PTHR46833">
    <property type="entry name" value="TELOMERIC REPEAT-BINDING FACTOR 2 TERF2"/>
    <property type="match status" value="1"/>
</dbReference>
<sequence>MATTANRRARRGARRELRARCTPGAVGTAGLARSTRRCRLYGAGAVHAGSCRRVRRVWREAGRKLWAWLPLEKASRPAAGVELRVAVSVALVLGGMAARQVARLERERSANPDWAGMAVLPEKIVNSWVLQFYFHRAIEAYRSGRNRDFRQFRDIMQALLVRPLDRAPEMAQMLRIMQLLSRVEEGENLDCTFDKESELTPLESAMLVLDFIHEEFSVEDKTMEAVQKMVKEAAVVVCIKNKEFDKASDIVKKHMGKESRTQKKKNEWLAVIREKNPSHPKVQNFSYEDFQQSIFAFLENYVDELQPALLMAAAPEASGKEEEGPDRAPEPAGAAEDLEEAANPFPGAITSCGISVLREAFKILLKSGDADAQFTKLDETNLPSLKQLSPSVSHRTKRRRTEENHDSETSEPPEIAQNTKNSFLISNLVQELSGATRNSSESPDSSQEHVVSSAQKLPDAKPSPFRGKWCSKFVVEEKETWSDEDELFADAGRKSSLAGIKWTAQESEWIKEGVRKYGEGRWKAICLKYPFRNRTPVMIKDRWRTMKKLGML</sequence>
<feature type="domain" description="Myb-like" evidence="11">
    <location>
        <begin position="494"/>
        <end position="547"/>
    </location>
</feature>
<dbReference type="GO" id="GO:1905839">
    <property type="term" value="P:negative regulation of telomeric D-loop disassembly"/>
    <property type="evidence" value="ECO:0007669"/>
    <property type="project" value="TreeGrafter"/>
</dbReference>
<keyword evidence="5" id="KW-0539">Nucleus</keyword>
<feature type="compositionally biased region" description="Polar residues" evidence="10">
    <location>
        <begin position="434"/>
        <end position="455"/>
    </location>
</feature>
<dbReference type="InterPro" id="IPR017930">
    <property type="entry name" value="Myb_dom"/>
</dbReference>
<keyword evidence="6" id="KW-0131">Cell cycle</keyword>
<accession>A0A8C5TRR9</accession>
<dbReference type="OrthoDB" id="608866at2759"/>
<keyword evidence="2" id="KW-0158">Chromosome</keyword>
<dbReference type="InterPro" id="IPR009057">
    <property type="entry name" value="Homeodomain-like_sf"/>
</dbReference>
<protein>
    <recommendedName>
        <fullName evidence="7">Telomeric repeat-binding factor 2</fullName>
    </recommendedName>
    <alternativeName>
        <fullName evidence="9">TTAGGG repeat-binding factor 2</fullName>
    </alternativeName>
    <alternativeName>
        <fullName evidence="8">Telomeric DNA-binding protein</fullName>
    </alternativeName>
</protein>
<name>A0A8C5TRR9_9PASS</name>
<dbReference type="InterPro" id="IPR013867">
    <property type="entry name" value="Telomere_rpt-bd_fac_dimer_dom"/>
</dbReference>
<dbReference type="PROSITE" id="PS51294">
    <property type="entry name" value="HTH_MYB"/>
    <property type="match status" value="1"/>
</dbReference>
<dbReference type="Pfam" id="PF08558">
    <property type="entry name" value="TRF"/>
    <property type="match status" value="1"/>
</dbReference>
<reference evidence="13" key="1">
    <citation type="submission" date="2025-08" db="UniProtKB">
        <authorList>
            <consortium name="Ensembl"/>
        </authorList>
    </citation>
    <scope>IDENTIFICATION</scope>
</reference>
<evidence type="ECO:0000256" key="2">
    <source>
        <dbReference type="ARBA" id="ARBA00022454"/>
    </source>
</evidence>
<evidence type="ECO:0000256" key="1">
    <source>
        <dbReference type="ARBA" id="ARBA00004574"/>
    </source>
</evidence>
<dbReference type="InterPro" id="IPR031902">
    <property type="entry name" value="TERF2_RBM"/>
</dbReference>
<organism evidence="13 14">
    <name type="scientific">Malurus cyaneus samueli</name>
    <dbReference type="NCBI Taxonomy" id="2593467"/>
    <lineage>
        <taxon>Eukaryota</taxon>
        <taxon>Metazoa</taxon>
        <taxon>Chordata</taxon>
        <taxon>Craniata</taxon>
        <taxon>Vertebrata</taxon>
        <taxon>Euteleostomi</taxon>
        <taxon>Archelosauria</taxon>
        <taxon>Archosauria</taxon>
        <taxon>Dinosauria</taxon>
        <taxon>Saurischia</taxon>
        <taxon>Theropoda</taxon>
        <taxon>Coelurosauria</taxon>
        <taxon>Aves</taxon>
        <taxon>Neognathae</taxon>
        <taxon>Neoaves</taxon>
        <taxon>Telluraves</taxon>
        <taxon>Australaves</taxon>
        <taxon>Passeriformes</taxon>
        <taxon>Meliphagoidea</taxon>
        <taxon>Maluridae</taxon>
        <taxon>Malurus</taxon>
    </lineage>
</organism>
<dbReference type="SUPFAM" id="SSF63600">
    <property type="entry name" value="Telomeric repeat binding factor (TRF) dimerisation domain"/>
    <property type="match status" value="1"/>
</dbReference>
<evidence type="ECO:0000256" key="6">
    <source>
        <dbReference type="ARBA" id="ARBA00023306"/>
    </source>
</evidence>
<evidence type="ECO:0000256" key="10">
    <source>
        <dbReference type="SAM" id="MobiDB-lite"/>
    </source>
</evidence>
<dbReference type="GO" id="GO:0031848">
    <property type="term" value="P:protection from non-homologous end joining at telomere"/>
    <property type="evidence" value="ECO:0007669"/>
    <property type="project" value="InterPro"/>
</dbReference>
<dbReference type="InterPro" id="IPR001005">
    <property type="entry name" value="SANT/Myb"/>
</dbReference>
<feature type="domain" description="HTH myb-type" evidence="12">
    <location>
        <begin position="494"/>
        <end position="551"/>
    </location>
</feature>
<dbReference type="SMART" id="SM00717">
    <property type="entry name" value="SANT"/>
    <property type="match status" value="1"/>
</dbReference>
<dbReference type="GO" id="GO:0003691">
    <property type="term" value="F:double-stranded telomeric DNA binding"/>
    <property type="evidence" value="ECO:0007669"/>
    <property type="project" value="TreeGrafter"/>
</dbReference>
<dbReference type="InterPro" id="IPR030657">
    <property type="entry name" value="TERF2"/>
</dbReference>
<dbReference type="GO" id="GO:0031627">
    <property type="term" value="P:telomeric loop formation"/>
    <property type="evidence" value="ECO:0007669"/>
    <property type="project" value="TreeGrafter"/>
</dbReference>
<keyword evidence="14" id="KW-1185">Reference proteome</keyword>
<feature type="region of interest" description="Disordered" evidence="10">
    <location>
        <begin position="315"/>
        <end position="337"/>
    </location>
</feature>
<dbReference type="InterPro" id="IPR036507">
    <property type="entry name" value="Telomere_rpt-bd_fac_dimer_sf"/>
</dbReference>
<evidence type="ECO:0000313" key="14">
    <source>
        <dbReference type="Proteomes" id="UP000694560"/>
    </source>
</evidence>
<dbReference type="Pfam" id="PF16772">
    <property type="entry name" value="TERF2_RBM"/>
    <property type="match status" value="1"/>
</dbReference>
<dbReference type="GO" id="GO:0098505">
    <property type="term" value="F:G-rich strand telomeric DNA binding"/>
    <property type="evidence" value="ECO:0007669"/>
    <property type="project" value="TreeGrafter"/>
</dbReference>
<evidence type="ECO:0000256" key="8">
    <source>
        <dbReference type="ARBA" id="ARBA00081836"/>
    </source>
</evidence>
<evidence type="ECO:0000313" key="13">
    <source>
        <dbReference type="Ensembl" id="ENSMCSP00000010956.1"/>
    </source>
</evidence>
<dbReference type="GO" id="GO:0070187">
    <property type="term" value="C:shelterin complex"/>
    <property type="evidence" value="ECO:0007669"/>
    <property type="project" value="TreeGrafter"/>
</dbReference>
<dbReference type="GO" id="GO:0061820">
    <property type="term" value="P:telomeric D-loop disassembly"/>
    <property type="evidence" value="ECO:0007669"/>
    <property type="project" value="TreeGrafter"/>
</dbReference>
<dbReference type="FunFam" id="1.10.10.60:FF:000129">
    <property type="entry name" value="Telomeric repeat-binding factor 2"/>
    <property type="match status" value="1"/>
</dbReference>
<evidence type="ECO:0000256" key="3">
    <source>
        <dbReference type="ARBA" id="ARBA00022895"/>
    </source>
</evidence>
<dbReference type="Pfam" id="PF00249">
    <property type="entry name" value="Myb_DNA-binding"/>
    <property type="match status" value="1"/>
</dbReference>
<evidence type="ECO:0000256" key="7">
    <source>
        <dbReference type="ARBA" id="ARBA00071647"/>
    </source>
</evidence>
<dbReference type="SUPFAM" id="SSF46689">
    <property type="entry name" value="Homeodomain-like"/>
    <property type="match status" value="1"/>
</dbReference>